<evidence type="ECO:0000313" key="6">
    <source>
        <dbReference type="EMBL" id="HGD13269.1"/>
    </source>
</evidence>
<dbReference type="InterPro" id="IPR036866">
    <property type="entry name" value="RibonucZ/Hydroxyglut_hydro"/>
</dbReference>
<keyword evidence="4" id="KW-0862">Zinc</keyword>
<sequence>MEEINPNQNKVVIERLEVGAFLTNCYILKSGEELVVIDPGGDAEQILKLVGQLGGMVKYVINTHGHIDHIGANAELVNATGAQILIHELDARMLREPDRNLSALMGISFNSPVPGKLLKEGDEIEIGRARLEVLHTPGHTPGSICLLGDGYGFTGDTLFLDSIGRVDLPGGSEGAMKESLKKLQRRLKREMMLYPGHGMMGTFGRALLINPFLGGVWTV</sequence>
<protein>
    <submittedName>
        <fullName evidence="6">MBL fold metallo-hydrolase</fullName>
    </submittedName>
</protein>
<dbReference type="PANTHER" id="PTHR46233:SF3">
    <property type="entry name" value="HYDROXYACYLGLUTATHIONE HYDROLASE GLOC"/>
    <property type="match status" value="1"/>
</dbReference>
<proteinExistence type="predicted"/>
<evidence type="ECO:0000259" key="5">
    <source>
        <dbReference type="SMART" id="SM00849"/>
    </source>
</evidence>
<dbReference type="GO" id="GO:0046872">
    <property type="term" value="F:metal ion binding"/>
    <property type="evidence" value="ECO:0007669"/>
    <property type="project" value="UniProtKB-KW"/>
</dbReference>
<dbReference type="GO" id="GO:0016787">
    <property type="term" value="F:hydrolase activity"/>
    <property type="evidence" value="ECO:0007669"/>
    <property type="project" value="UniProtKB-KW"/>
</dbReference>
<name>A0A7V3PTQ5_UNCW3</name>
<dbReference type="CDD" id="cd06262">
    <property type="entry name" value="metallo-hydrolase-like_MBL-fold"/>
    <property type="match status" value="1"/>
</dbReference>
<comment type="cofactor">
    <cofactor evidence="1">
        <name>Zn(2+)</name>
        <dbReference type="ChEBI" id="CHEBI:29105"/>
    </cofactor>
</comment>
<dbReference type="PANTHER" id="PTHR46233">
    <property type="entry name" value="HYDROXYACYLGLUTATHIONE HYDROLASE GLOC"/>
    <property type="match status" value="1"/>
</dbReference>
<dbReference type="AlphaFoldDB" id="A0A7V3PTQ5"/>
<feature type="domain" description="Metallo-beta-lactamase" evidence="5">
    <location>
        <begin position="22"/>
        <end position="197"/>
    </location>
</feature>
<dbReference type="InterPro" id="IPR051453">
    <property type="entry name" value="MBL_Glyoxalase_II"/>
</dbReference>
<dbReference type="Gene3D" id="3.60.15.10">
    <property type="entry name" value="Ribonuclease Z/Hydroxyacylglutathione hydrolase-like"/>
    <property type="match status" value="1"/>
</dbReference>
<evidence type="ECO:0000256" key="1">
    <source>
        <dbReference type="ARBA" id="ARBA00001947"/>
    </source>
</evidence>
<keyword evidence="2" id="KW-0479">Metal-binding</keyword>
<organism evidence="6">
    <name type="scientific">candidate division WOR-3 bacterium</name>
    <dbReference type="NCBI Taxonomy" id="2052148"/>
    <lineage>
        <taxon>Bacteria</taxon>
        <taxon>Bacteria division WOR-3</taxon>
    </lineage>
</organism>
<dbReference type="SUPFAM" id="SSF56281">
    <property type="entry name" value="Metallo-hydrolase/oxidoreductase"/>
    <property type="match status" value="1"/>
</dbReference>
<dbReference type="InterPro" id="IPR001279">
    <property type="entry name" value="Metallo-B-lactamas"/>
</dbReference>
<dbReference type="EMBL" id="DTMZ01000100">
    <property type="protein sequence ID" value="HGD13269.1"/>
    <property type="molecule type" value="Genomic_DNA"/>
</dbReference>
<accession>A0A7V3PTQ5</accession>
<evidence type="ECO:0000256" key="3">
    <source>
        <dbReference type="ARBA" id="ARBA00022801"/>
    </source>
</evidence>
<evidence type="ECO:0000256" key="4">
    <source>
        <dbReference type="ARBA" id="ARBA00022833"/>
    </source>
</evidence>
<evidence type="ECO:0000256" key="2">
    <source>
        <dbReference type="ARBA" id="ARBA00022723"/>
    </source>
</evidence>
<gene>
    <name evidence="6" type="ORF">ENX16_04235</name>
</gene>
<keyword evidence="3 6" id="KW-0378">Hydrolase</keyword>
<dbReference type="SMART" id="SM00849">
    <property type="entry name" value="Lactamase_B"/>
    <property type="match status" value="1"/>
</dbReference>
<comment type="caution">
    <text evidence="6">The sequence shown here is derived from an EMBL/GenBank/DDBJ whole genome shotgun (WGS) entry which is preliminary data.</text>
</comment>
<dbReference type="Pfam" id="PF00753">
    <property type="entry name" value="Lactamase_B"/>
    <property type="match status" value="1"/>
</dbReference>
<reference evidence="6" key="1">
    <citation type="journal article" date="2020" name="mSystems">
        <title>Genome- and Community-Level Interaction Insights into Carbon Utilization and Element Cycling Functions of Hydrothermarchaeota in Hydrothermal Sediment.</title>
        <authorList>
            <person name="Zhou Z."/>
            <person name="Liu Y."/>
            <person name="Xu W."/>
            <person name="Pan J."/>
            <person name="Luo Z.H."/>
            <person name="Li M."/>
        </authorList>
    </citation>
    <scope>NUCLEOTIDE SEQUENCE [LARGE SCALE GENOMIC DNA]</scope>
    <source>
        <strain evidence="6">SpSt-914</strain>
    </source>
</reference>